<reference evidence="2 3" key="1">
    <citation type="submission" date="2023-07" db="EMBL/GenBank/DDBJ databases">
        <title>Sorghum-associated microbial communities from plants grown in Nebraska, USA.</title>
        <authorList>
            <person name="Schachtman D."/>
        </authorList>
    </citation>
    <scope>NUCLEOTIDE SEQUENCE [LARGE SCALE GENOMIC DNA]</scope>
    <source>
        <strain evidence="2 3">DS1316</strain>
    </source>
</reference>
<protein>
    <submittedName>
        <fullName evidence="2">Uncharacterized protein</fullName>
    </submittedName>
</protein>
<evidence type="ECO:0000313" key="3">
    <source>
        <dbReference type="Proteomes" id="UP001264340"/>
    </source>
</evidence>
<accession>A0ABU1LY99</accession>
<comment type="caution">
    <text evidence="2">The sequence shown here is derived from an EMBL/GenBank/DDBJ whole genome shotgun (WGS) entry which is preliminary data.</text>
</comment>
<proteinExistence type="predicted"/>
<dbReference type="RefSeq" id="WP_310125002.1">
    <property type="nucleotide sequence ID" value="NZ_JAVDQV010000014.1"/>
</dbReference>
<name>A0ABU1LY99_9BURK</name>
<evidence type="ECO:0000256" key="1">
    <source>
        <dbReference type="SAM" id="Phobius"/>
    </source>
</evidence>
<dbReference type="Proteomes" id="UP001264340">
    <property type="component" value="Unassembled WGS sequence"/>
</dbReference>
<keyword evidence="3" id="KW-1185">Reference proteome</keyword>
<keyword evidence="1" id="KW-0472">Membrane</keyword>
<keyword evidence="1" id="KW-0812">Transmembrane</keyword>
<feature type="transmembrane region" description="Helical" evidence="1">
    <location>
        <begin position="30"/>
        <end position="50"/>
    </location>
</feature>
<organism evidence="2 3">
    <name type="scientific">Paraburkholderia terricola</name>
    <dbReference type="NCBI Taxonomy" id="169427"/>
    <lineage>
        <taxon>Bacteria</taxon>
        <taxon>Pseudomonadati</taxon>
        <taxon>Pseudomonadota</taxon>
        <taxon>Betaproteobacteria</taxon>
        <taxon>Burkholderiales</taxon>
        <taxon>Burkholderiaceae</taxon>
        <taxon>Paraburkholderia</taxon>
    </lineage>
</organism>
<dbReference type="EMBL" id="JAVDRP010000012">
    <property type="protein sequence ID" value="MDR6411662.1"/>
    <property type="molecule type" value="Genomic_DNA"/>
</dbReference>
<evidence type="ECO:0000313" key="2">
    <source>
        <dbReference type="EMBL" id="MDR6411662.1"/>
    </source>
</evidence>
<keyword evidence="1" id="KW-1133">Transmembrane helix</keyword>
<gene>
    <name evidence="2" type="ORF">J2804_005096</name>
</gene>
<sequence length="70" mass="7929">MEITARQPVANVPREAKFDPRRTMMANQEWMMAGICLLGLVSTALLMSSFSARAMKMRNVVARVSKRTRD</sequence>